<dbReference type="SMART" id="SM00857">
    <property type="entry name" value="Resolvase"/>
    <property type="match status" value="1"/>
</dbReference>
<dbReference type="InterPro" id="IPR011109">
    <property type="entry name" value="DNA_bind_recombinase_dom"/>
</dbReference>
<evidence type="ECO:0000259" key="6">
    <source>
        <dbReference type="PROSITE" id="PS51736"/>
    </source>
</evidence>
<keyword evidence="5" id="KW-0175">Coiled coil</keyword>
<name>A0ABW4HDN1_9FLAO</name>
<gene>
    <name evidence="7" type="ORF">ACFSC2_09760</name>
</gene>
<dbReference type="EMBL" id="JBHUDZ010000009">
    <property type="protein sequence ID" value="MFD1603019.1"/>
    <property type="molecule type" value="Genomic_DNA"/>
</dbReference>
<keyword evidence="1" id="KW-0229">DNA integration</keyword>
<reference evidence="8" key="1">
    <citation type="journal article" date="2019" name="Int. J. Syst. Evol. Microbiol.">
        <title>The Global Catalogue of Microorganisms (GCM) 10K type strain sequencing project: providing services to taxonomists for standard genome sequencing and annotation.</title>
        <authorList>
            <consortium name="The Broad Institute Genomics Platform"/>
            <consortium name="The Broad Institute Genome Sequencing Center for Infectious Disease"/>
            <person name="Wu L."/>
            <person name="Ma J."/>
        </authorList>
    </citation>
    <scope>NUCLEOTIDE SEQUENCE [LARGE SCALE GENOMIC DNA]</scope>
    <source>
        <strain evidence="8">CCUG 70865</strain>
    </source>
</reference>
<dbReference type="Pfam" id="PF07508">
    <property type="entry name" value="Recombinase"/>
    <property type="match status" value="1"/>
</dbReference>
<evidence type="ECO:0000256" key="4">
    <source>
        <dbReference type="PROSITE-ProRule" id="PRU10137"/>
    </source>
</evidence>
<dbReference type="PANTHER" id="PTHR30461:SF2">
    <property type="entry name" value="SERINE RECOMBINASE PINE-RELATED"/>
    <property type="match status" value="1"/>
</dbReference>
<dbReference type="CDD" id="cd03768">
    <property type="entry name" value="SR_ResInv"/>
    <property type="match status" value="1"/>
</dbReference>
<keyword evidence="8" id="KW-1185">Reference proteome</keyword>
<evidence type="ECO:0000256" key="5">
    <source>
        <dbReference type="SAM" id="Coils"/>
    </source>
</evidence>
<feature type="active site" description="O-(5'-phospho-DNA)-serine intermediate" evidence="4">
    <location>
        <position position="11"/>
    </location>
</feature>
<dbReference type="PROSITE" id="PS00397">
    <property type="entry name" value="RECOMBINASES_1"/>
    <property type="match status" value="1"/>
</dbReference>
<organism evidence="7 8">
    <name type="scientific">Flavobacterium artemisiae</name>
    <dbReference type="NCBI Taxonomy" id="2126556"/>
    <lineage>
        <taxon>Bacteria</taxon>
        <taxon>Pseudomonadati</taxon>
        <taxon>Bacteroidota</taxon>
        <taxon>Flavobacteriia</taxon>
        <taxon>Flavobacteriales</taxon>
        <taxon>Flavobacteriaceae</taxon>
        <taxon>Flavobacterium</taxon>
    </lineage>
</organism>
<dbReference type="InterPro" id="IPR036162">
    <property type="entry name" value="Resolvase-like_N_sf"/>
</dbReference>
<dbReference type="InterPro" id="IPR038109">
    <property type="entry name" value="DNA_bind_recomb_sf"/>
</dbReference>
<accession>A0ABW4HDN1</accession>
<keyword evidence="2" id="KW-0238">DNA-binding</keyword>
<dbReference type="InterPro" id="IPR006119">
    <property type="entry name" value="Resolv_N"/>
</dbReference>
<evidence type="ECO:0000256" key="3">
    <source>
        <dbReference type="ARBA" id="ARBA00023172"/>
    </source>
</evidence>
<protein>
    <submittedName>
        <fullName evidence="7">Recombinase family protein</fullName>
    </submittedName>
</protein>
<evidence type="ECO:0000313" key="8">
    <source>
        <dbReference type="Proteomes" id="UP001597138"/>
    </source>
</evidence>
<evidence type="ECO:0000313" key="7">
    <source>
        <dbReference type="EMBL" id="MFD1603019.1"/>
    </source>
</evidence>
<dbReference type="InterPro" id="IPR006118">
    <property type="entry name" value="Recombinase_CS"/>
</dbReference>
<dbReference type="Pfam" id="PF00239">
    <property type="entry name" value="Resolvase"/>
    <property type="match status" value="1"/>
</dbReference>
<dbReference type="Gene3D" id="3.40.50.1390">
    <property type="entry name" value="Resolvase, N-terminal catalytic domain"/>
    <property type="match status" value="1"/>
</dbReference>
<proteinExistence type="predicted"/>
<dbReference type="RefSeq" id="WP_379814178.1">
    <property type="nucleotide sequence ID" value="NZ_JBHUDZ010000009.1"/>
</dbReference>
<comment type="caution">
    <text evidence="7">The sequence shown here is derived from an EMBL/GenBank/DDBJ whole genome shotgun (WGS) entry which is preliminary data.</text>
</comment>
<evidence type="ECO:0000256" key="2">
    <source>
        <dbReference type="ARBA" id="ARBA00023125"/>
    </source>
</evidence>
<dbReference type="PROSITE" id="PS51736">
    <property type="entry name" value="RECOMBINASES_3"/>
    <property type="match status" value="1"/>
</dbReference>
<dbReference type="PANTHER" id="PTHR30461">
    <property type="entry name" value="DNA-INVERTASE FROM LAMBDOID PROPHAGE"/>
    <property type="match status" value="1"/>
</dbReference>
<feature type="coiled-coil region" evidence="5">
    <location>
        <begin position="339"/>
        <end position="366"/>
    </location>
</feature>
<dbReference type="Gene3D" id="3.90.1750.20">
    <property type="entry name" value="Putative Large Serine Recombinase, Chain B, Domain 2"/>
    <property type="match status" value="1"/>
</dbReference>
<dbReference type="Proteomes" id="UP001597138">
    <property type="component" value="Unassembled WGS sequence"/>
</dbReference>
<dbReference type="InterPro" id="IPR050639">
    <property type="entry name" value="SSR_resolvase"/>
</dbReference>
<feature type="domain" description="Resolvase/invertase-type recombinase catalytic" evidence="6">
    <location>
        <begin position="3"/>
        <end position="154"/>
    </location>
</feature>
<evidence type="ECO:0000256" key="1">
    <source>
        <dbReference type="ARBA" id="ARBA00022908"/>
    </source>
</evidence>
<sequence length="502" mass="58491">MLKAVAYLRVSTQEQSLERQQEDIQEFAIKKNFTLVKIFEDKISGSKTKSDERIGFNQMKRYLETNEDVRDILVLELSRLGRKNNDIQNVVEDYIQKGVNIHIKDLNITTLDDNRQRSVASEMMISMLGVISSSETRLLGTRISSGKMSRARKNLAFGAKIIGYKKAEDGTPMIDENEAPMILRIFELASKDLGMRNISALIESEFGKKIAIGTLSGIIRNPFHKGERKYKDLELAVPAIVPKVLWEEANNSINNRSKFGSRTNVNTNIIQGKINCVCGAVMHQKVIPQGRIDSFVCKDDNCKNSINRPWLFRMIRRIVDRHAQETKDEKARENFKLQIQSFRAQIEANAKEIEKIEKRRKRLRDLYLDSQYTKDEHNDIRTEIDKELQEYHVKNNKLNEVIRTSENALETEINHFSEDLELFKNEIKDIITEVIIDKDYVSINIWNWSTYYLDKPNPIKLGWEARKPKNERYLNEKLPSRHPIPHDELEMMIDDYLRNLSE</sequence>
<dbReference type="SUPFAM" id="SSF53041">
    <property type="entry name" value="Resolvase-like"/>
    <property type="match status" value="1"/>
</dbReference>
<keyword evidence="3" id="KW-0233">DNA recombination</keyword>